<dbReference type="PANTHER" id="PTHR11101">
    <property type="entry name" value="PHOSPHATE TRANSPORTER"/>
    <property type="match status" value="1"/>
</dbReference>
<keyword evidence="6 7" id="KW-0472">Membrane</keyword>
<sequence length="508" mass="53718">MRAEKPFFEDQPDILAFGMLCALLATGIWMLTATYWELPVSSTQAITAGVAAMAIVAEGFGSVKWWVPSNDFPYMKMSMGFIAISWIVAPLLAAIFSAVLYWVVRAVVLRSSNAYQRSLFLLPMFTCVTFFVVTFFIIEKGGPQYGWDKTPVAKKAWVSAVAAAGSTLIAGLVGIPLLRRKVERDVAEAAAAAKSSADTAIDLPADKAAAADAAADEEAGAGAADGSLWGALQRSRAWRVATAGVNYDIHKIVDESERVREIHDAAEAFDSKAETSFKYLQVCTACANAFAHGSNEVANAVGPLAAIYQVWQEASVRSSSAVPHWLLAIGAFGICFGLATYGHYMIQAMGVKTARLTNSRGFVVELCVAAVVILASRLGLPMSSTPATVGAIAGVGLWEGRRGFNTRLFLKFCAGWVVTIIATVLLTMAFTAQGLYSPNKFSANERAIVGAYLNLTATQAAGALPASSAQAILSAAAGQKMPILSLLGPMETQAAALSAFDAAVWPRA</sequence>
<evidence type="ECO:0000256" key="4">
    <source>
        <dbReference type="ARBA" id="ARBA00022692"/>
    </source>
</evidence>
<keyword evidence="4 7" id="KW-0812">Transmembrane</keyword>
<comment type="subcellular location">
    <subcellularLocation>
        <location evidence="1 7">Membrane</location>
        <topology evidence="1 7">Multi-pass membrane protein</topology>
    </subcellularLocation>
</comment>
<evidence type="ECO:0000313" key="9">
    <source>
        <dbReference type="Proteomes" id="UP000247498"/>
    </source>
</evidence>
<proteinExistence type="inferred from homology"/>
<dbReference type="InterPro" id="IPR001204">
    <property type="entry name" value="Phos_transporter"/>
</dbReference>
<gene>
    <name evidence="8" type="ORF">Rsub_06486</name>
</gene>
<feature type="transmembrane region" description="Helical" evidence="7">
    <location>
        <begin position="408"/>
        <end position="430"/>
    </location>
</feature>
<dbReference type="AlphaFoldDB" id="A0A2V0P2X6"/>
<keyword evidence="2 7" id="KW-0813">Transport</keyword>
<accession>A0A2V0P2X6</accession>
<feature type="transmembrane region" description="Helical" evidence="7">
    <location>
        <begin position="79"/>
        <end position="107"/>
    </location>
</feature>
<dbReference type="GO" id="GO:0005315">
    <property type="term" value="F:phosphate transmembrane transporter activity"/>
    <property type="evidence" value="ECO:0007669"/>
    <property type="project" value="InterPro"/>
</dbReference>
<dbReference type="OrthoDB" id="260807at2759"/>
<feature type="transmembrane region" description="Helical" evidence="7">
    <location>
        <begin position="362"/>
        <end position="380"/>
    </location>
</feature>
<keyword evidence="5 7" id="KW-1133">Transmembrane helix</keyword>
<evidence type="ECO:0000256" key="3">
    <source>
        <dbReference type="ARBA" id="ARBA00022592"/>
    </source>
</evidence>
<feature type="transmembrane region" description="Helical" evidence="7">
    <location>
        <begin position="158"/>
        <end position="178"/>
    </location>
</feature>
<comment type="similarity">
    <text evidence="7">Belongs to the inorganic phosphate transporter (PiT) (TC 2.A.20) family.</text>
</comment>
<evidence type="ECO:0000256" key="7">
    <source>
        <dbReference type="RuleBase" id="RU363058"/>
    </source>
</evidence>
<name>A0A2V0P2X6_9CHLO</name>
<dbReference type="PANTHER" id="PTHR11101:SF96">
    <property type="entry name" value="PHOSPHATE TRANSPORTER"/>
    <property type="match status" value="1"/>
</dbReference>
<dbReference type="Pfam" id="PF01384">
    <property type="entry name" value="PHO4"/>
    <property type="match status" value="1"/>
</dbReference>
<comment type="caution">
    <text evidence="8">The sequence shown here is derived from an EMBL/GenBank/DDBJ whole genome shotgun (WGS) entry which is preliminary data.</text>
</comment>
<evidence type="ECO:0000256" key="2">
    <source>
        <dbReference type="ARBA" id="ARBA00022448"/>
    </source>
</evidence>
<evidence type="ECO:0000256" key="1">
    <source>
        <dbReference type="ARBA" id="ARBA00004141"/>
    </source>
</evidence>
<reference evidence="8 9" key="1">
    <citation type="journal article" date="2018" name="Sci. Rep.">
        <title>Raphidocelis subcapitata (=Pseudokirchneriella subcapitata) provides an insight into genome evolution and environmental adaptations in the Sphaeropleales.</title>
        <authorList>
            <person name="Suzuki S."/>
            <person name="Yamaguchi H."/>
            <person name="Nakajima N."/>
            <person name="Kawachi M."/>
        </authorList>
    </citation>
    <scope>NUCLEOTIDE SEQUENCE [LARGE SCALE GENOMIC DNA]</scope>
    <source>
        <strain evidence="8 9">NIES-35</strain>
    </source>
</reference>
<protein>
    <recommendedName>
        <fullName evidence="7">Phosphate transporter</fullName>
    </recommendedName>
</protein>
<feature type="transmembrane region" description="Helical" evidence="7">
    <location>
        <begin position="325"/>
        <end position="342"/>
    </location>
</feature>
<evidence type="ECO:0000313" key="8">
    <source>
        <dbReference type="EMBL" id="GBF94216.1"/>
    </source>
</evidence>
<dbReference type="GO" id="GO:0016020">
    <property type="term" value="C:membrane"/>
    <property type="evidence" value="ECO:0007669"/>
    <property type="project" value="UniProtKB-SubCell"/>
</dbReference>
<feature type="transmembrane region" description="Helical" evidence="7">
    <location>
        <begin position="14"/>
        <end position="33"/>
    </location>
</feature>
<dbReference type="FunCoup" id="A0A2V0P2X6">
    <property type="interactions" value="956"/>
</dbReference>
<feature type="transmembrane region" description="Helical" evidence="7">
    <location>
        <begin position="119"/>
        <end position="138"/>
    </location>
</feature>
<keyword evidence="3 7" id="KW-0592">Phosphate transport</keyword>
<comment type="function">
    <text evidence="7">Sodium-phosphate symporter.</text>
</comment>
<evidence type="ECO:0000256" key="5">
    <source>
        <dbReference type="ARBA" id="ARBA00022989"/>
    </source>
</evidence>
<dbReference type="EMBL" id="BDRX01000049">
    <property type="protein sequence ID" value="GBF94216.1"/>
    <property type="molecule type" value="Genomic_DNA"/>
</dbReference>
<dbReference type="STRING" id="307507.A0A2V0P2X6"/>
<dbReference type="GO" id="GO:0035435">
    <property type="term" value="P:phosphate ion transmembrane transport"/>
    <property type="evidence" value="ECO:0007669"/>
    <property type="project" value="TreeGrafter"/>
</dbReference>
<feature type="transmembrane region" description="Helical" evidence="7">
    <location>
        <begin position="45"/>
        <end position="67"/>
    </location>
</feature>
<dbReference type="Proteomes" id="UP000247498">
    <property type="component" value="Unassembled WGS sequence"/>
</dbReference>
<evidence type="ECO:0000256" key="6">
    <source>
        <dbReference type="ARBA" id="ARBA00023136"/>
    </source>
</evidence>
<dbReference type="InParanoid" id="A0A2V0P2X6"/>
<organism evidence="8 9">
    <name type="scientific">Raphidocelis subcapitata</name>
    <dbReference type="NCBI Taxonomy" id="307507"/>
    <lineage>
        <taxon>Eukaryota</taxon>
        <taxon>Viridiplantae</taxon>
        <taxon>Chlorophyta</taxon>
        <taxon>core chlorophytes</taxon>
        <taxon>Chlorophyceae</taxon>
        <taxon>CS clade</taxon>
        <taxon>Sphaeropleales</taxon>
        <taxon>Selenastraceae</taxon>
        <taxon>Raphidocelis</taxon>
    </lineage>
</organism>
<keyword evidence="9" id="KW-1185">Reference proteome</keyword>